<dbReference type="OrthoDB" id="428655at2759"/>
<evidence type="ECO:0000256" key="1">
    <source>
        <dbReference type="ARBA" id="ARBA00004123"/>
    </source>
</evidence>
<sequence>MTSEADKMDTTDPVERLDLNLDKSLLDPKFEGYKVTMDNPKVEGKKFSVKGATVQRSPELFSLQHMKLFGESNLLFVNDFQTGENVHLYRFTSTGFIEEMIYNKPTENWSFSNVARFELPNAGAYPPSIIFTNDNFAVVCNGLDLITVFHIELVNDSWTKLLEHRPCEEKGISLVEARYVAGSLQVILHRVEERTKENKKTDLFRSKIYWLTIAVGENALSDRVTIERVREITQEGHYEACTLDNFGRLVILGTKTPFISSDDSGIITQSDAKTTKSSTPRRFWSQKDDDLTVMFTFDFPVNKEDVSVQLSSHSIFLTVKGEVLLDGTLGGTIDPTDFVDTVQGNQLLLRLRTTNKDNWVVLMEGDQQHVEQPNSETTKKAFAEMEKDELVVGAEQMEECDESELMLTFYWFDGDKQAVVKECDASCRQILFTSHSGNAPARICLRHDVDGVVWNFNDQTPYHEATLHAFGYVQASKTMRVWCGAAPNSSYACIVEANNHALLYWQRKAVGNELFNRKTSSQVTHISQQQVLHVRVDGDVHGEDAIIGVFAANDALFFLTPSEVLVARFQVD</sequence>
<dbReference type="SUPFAM" id="SSF49764">
    <property type="entry name" value="HSP20-like chaperones"/>
    <property type="match status" value="1"/>
</dbReference>
<evidence type="ECO:0000256" key="3">
    <source>
        <dbReference type="ARBA" id="ARBA00018915"/>
    </source>
</evidence>
<dbReference type="AlphaFoldDB" id="A0A8S1H6G6"/>
<reference evidence="7" key="1">
    <citation type="submission" date="2020-10" db="EMBL/GenBank/DDBJ databases">
        <authorList>
            <person name="Kikuchi T."/>
        </authorList>
    </citation>
    <scope>NUCLEOTIDE SEQUENCE</scope>
    <source>
        <strain evidence="7">NKZ352</strain>
    </source>
</reference>
<name>A0A8S1H6G6_9PELO</name>
<protein>
    <recommendedName>
        <fullName evidence="3">NudC domain-containing protein 1</fullName>
    </recommendedName>
</protein>
<dbReference type="Pfam" id="PF04969">
    <property type="entry name" value="CS"/>
    <property type="match status" value="1"/>
</dbReference>
<dbReference type="EMBL" id="CAJGYM010000018">
    <property type="protein sequence ID" value="CAD6190861.1"/>
    <property type="molecule type" value="Genomic_DNA"/>
</dbReference>
<dbReference type="GO" id="GO:0005634">
    <property type="term" value="C:nucleus"/>
    <property type="evidence" value="ECO:0007669"/>
    <property type="project" value="UniProtKB-SubCell"/>
</dbReference>
<feature type="domain" description="CS" evidence="6">
    <location>
        <begin position="277"/>
        <end position="363"/>
    </location>
</feature>
<gene>
    <name evidence="7" type="ORF">CAUJ_LOCUS6780</name>
</gene>
<dbReference type="PANTHER" id="PTHR21664:SF1">
    <property type="entry name" value="NUDC DOMAIN-CONTAINING PROTEIN 1"/>
    <property type="match status" value="1"/>
</dbReference>
<evidence type="ECO:0000313" key="7">
    <source>
        <dbReference type="EMBL" id="CAD6190861.1"/>
    </source>
</evidence>
<evidence type="ECO:0000313" key="8">
    <source>
        <dbReference type="Proteomes" id="UP000835052"/>
    </source>
</evidence>
<accession>A0A8S1H6G6</accession>
<dbReference type="PANTHER" id="PTHR21664">
    <property type="entry name" value="CHRONIC MYELOGENOUS LEUKEMIA TUMOR ANTIGEN 66"/>
    <property type="match status" value="1"/>
</dbReference>
<comment type="subcellular location">
    <subcellularLocation>
        <location evidence="2">Cytoplasm</location>
    </subcellularLocation>
    <subcellularLocation>
        <location evidence="1">Nucleus</location>
    </subcellularLocation>
</comment>
<dbReference type="GO" id="GO:0005737">
    <property type="term" value="C:cytoplasm"/>
    <property type="evidence" value="ECO:0007669"/>
    <property type="project" value="UniProtKB-SubCell"/>
</dbReference>
<comment type="caution">
    <text evidence="7">The sequence shown here is derived from an EMBL/GenBank/DDBJ whole genome shotgun (WGS) entry which is preliminary data.</text>
</comment>
<dbReference type="Proteomes" id="UP000835052">
    <property type="component" value="Unassembled WGS sequence"/>
</dbReference>
<proteinExistence type="predicted"/>
<evidence type="ECO:0000256" key="4">
    <source>
        <dbReference type="ARBA" id="ARBA00022490"/>
    </source>
</evidence>
<keyword evidence="5" id="KW-0539">Nucleus</keyword>
<organism evidence="7 8">
    <name type="scientific">Caenorhabditis auriculariae</name>
    <dbReference type="NCBI Taxonomy" id="2777116"/>
    <lineage>
        <taxon>Eukaryota</taxon>
        <taxon>Metazoa</taxon>
        <taxon>Ecdysozoa</taxon>
        <taxon>Nematoda</taxon>
        <taxon>Chromadorea</taxon>
        <taxon>Rhabditida</taxon>
        <taxon>Rhabditina</taxon>
        <taxon>Rhabditomorpha</taxon>
        <taxon>Rhabditoidea</taxon>
        <taxon>Rhabditidae</taxon>
        <taxon>Peloderinae</taxon>
        <taxon>Caenorhabditis</taxon>
    </lineage>
</organism>
<dbReference type="Gene3D" id="2.60.40.790">
    <property type="match status" value="1"/>
</dbReference>
<evidence type="ECO:0000259" key="6">
    <source>
        <dbReference type="PROSITE" id="PS51203"/>
    </source>
</evidence>
<keyword evidence="4" id="KW-0963">Cytoplasm</keyword>
<dbReference type="InterPro" id="IPR037895">
    <property type="entry name" value="NUDCD1"/>
</dbReference>
<dbReference type="InterPro" id="IPR007052">
    <property type="entry name" value="CS_dom"/>
</dbReference>
<keyword evidence="8" id="KW-1185">Reference proteome</keyword>
<evidence type="ECO:0000256" key="2">
    <source>
        <dbReference type="ARBA" id="ARBA00004496"/>
    </source>
</evidence>
<evidence type="ECO:0000256" key="5">
    <source>
        <dbReference type="ARBA" id="ARBA00023242"/>
    </source>
</evidence>
<dbReference type="InterPro" id="IPR008978">
    <property type="entry name" value="HSP20-like_chaperone"/>
</dbReference>
<dbReference type="PROSITE" id="PS51203">
    <property type="entry name" value="CS"/>
    <property type="match status" value="1"/>
</dbReference>